<sequence length="150" mass="16574">MREEDVPAVVELQEPAAVAGLSDVFPQDRHPFPREVIGARWWEELADPAIECFVIEAAGRVAGFAAVRGTEVLHFGTALDTWGSGLATAAHDELVELLRARGIVRPTLHVYAANARGRRFWEKHGWRPTGDVERGSFPPYAELLAYELAT</sequence>
<dbReference type="InterPro" id="IPR000182">
    <property type="entry name" value="GNAT_dom"/>
</dbReference>
<evidence type="ECO:0000259" key="1">
    <source>
        <dbReference type="PROSITE" id="PS51186"/>
    </source>
</evidence>
<proteinExistence type="predicted"/>
<dbReference type="InterPro" id="IPR016181">
    <property type="entry name" value="Acyl_CoA_acyltransferase"/>
</dbReference>
<name>A0A4Z1CPC7_9ACTN</name>
<dbReference type="GO" id="GO:0016747">
    <property type="term" value="F:acyltransferase activity, transferring groups other than amino-acyl groups"/>
    <property type="evidence" value="ECO:0007669"/>
    <property type="project" value="InterPro"/>
</dbReference>
<keyword evidence="2" id="KW-0808">Transferase</keyword>
<dbReference type="EMBL" id="SRRO01000001">
    <property type="protein sequence ID" value="TGN66819.1"/>
    <property type="molecule type" value="Genomic_DNA"/>
</dbReference>
<dbReference type="Proteomes" id="UP000297496">
    <property type="component" value="Unassembled WGS sequence"/>
</dbReference>
<dbReference type="CDD" id="cd04301">
    <property type="entry name" value="NAT_SF"/>
    <property type="match status" value="1"/>
</dbReference>
<dbReference type="Pfam" id="PF00583">
    <property type="entry name" value="Acetyltransf_1"/>
    <property type="match status" value="1"/>
</dbReference>
<feature type="domain" description="N-acetyltransferase" evidence="1">
    <location>
        <begin position="7"/>
        <end position="149"/>
    </location>
</feature>
<gene>
    <name evidence="2" type="ORF">EXE59_12105</name>
</gene>
<reference evidence="2 3" key="1">
    <citation type="submission" date="2019-04" db="EMBL/GenBank/DDBJ databases">
        <title>Three New Species of Nocardioides, Nocardioides euryhalodurans sp. nov., Nocardioides seonyuensis sp. nov. and Nocardioides eburneoflavus sp. nov. Isolated from Soil.</title>
        <authorList>
            <person name="Roh S.G."/>
            <person name="Lee C."/>
            <person name="Kim M.-K."/>
            <person name="Kim S.B."/>
        </authorList>
    </citation>
    <scope>NUCLEOTIDE SEQUENCE [LARGE SCALE GENOMIC DNA]</scope>
    <source>
        <strain evidence="2 3">MMS17-SY213</strain>
    </source>
</reference>
<keyword evidence="3" id="KW-1185">Reference proteome</keyword>
<organism evidence="2 3">
    <name type="scientific">Nocardioides eburneiflavus</name>
    <dbReference type="NCBI Taxonomy" id="2518372"/>
    <lineage>
        <taxon>Bacteria</taxon>
        <taxon>Bacillati</taxon>
        <taxon>Actinomycetota</taxon>
        <taxon>Actinomycetes</taxon>
        <taxon>Propionibacteriales</taxon>
        <taxon>Nocardioidaceae</taxon>
        <taxon>Nocardioides</taxon>
    </lineage>
</organism>
<accession>A0A4Z1CPC7</accession>
<protein>
    <submittedName>
        <fullName evidence="2">GNAT family N-acetyltransferase</fullName>
    </submittedName>
</protein>
<dbReference type="SUPFAM" id="SSF55729">
    <property type="entry name" value="Acyl-CoA N-acyltransferases (Nat)"/>
    <property type="match status" value="1"/>
</dbReference>
<dbReference type="OrthoDB" id="9799092at2"/>
<evidence type="ECO:0000313" key="2">
    <source>
        <dbReference type="EMBL" id="TGN66819.1"/>
    </source>
</evidence>
<comment type="caution">
    <text evidence="2">The sequence shown here is derived from an EMBL/GenBank/DDBJ whole genome shotgun (WGS) entry which is preliminary data.</text>
</comment>
<dbReference type="PROSITE" id="PS51186">
    <property type="entry name" value="GNAT"/>
    <property type="match status" value="1"/>
</dbReference>
<dbReference type="Gene3D" id="3.40.630.30">
    <property type="match status" value="1"/>
</dbReference>
<dbReference type="AlphaFoldDB" id="A0A4Z1CPC7"/>
<evidence type="ECO:0000313" key="3">
    <source>
        <dbReference type="Proteomes" id="UP000297496"/>
    </source>
</evidence>